<dbReference type="GO" id="GO:0003700">
    <property type="term" value="F:DNA-binding transcription factor activity"/>
    <property type="evidence" value="ECO:0007669"/>
    <property type="project" value="InterPro"/>
</dbReference>
<proteinExistence type="inferred from homology"/>
<gene>
    <name evidence="6" type="ORF">C7N83_06415</name>
</gene>
<dbReference type="PROSITE" id="PS50931">
    <property type="entry name" value="HTH_LYSR"/>
    <property type="match status" value="1"/>
</dbReference>
<dbReference type="GO" id="GO:0006351">
    <property type="term" value="P:DNA-templated transcription"/>
    <property type="evidence" value="ECO:0007669"/>
    <property type="project" value="TreeGrafter"/>
</dbReference>
<name>A0A2P7U0C9_9NEIS</name>
<dbReference type="AlphaFoldDB" id="A0A2P7U0C9"/>
<evidence type="ECO:0000256" key="1">
    <source>
        <dbReference type="ARBA" id="ARBA00009437"/>
    </source>
</evidence>
<comment type="similarity">
    <text evidence="1">Belongs to the LysR transcriptional regulatory family.</text>
</comment>
<dbReference type="SUPFAM" id="SSF46785">
    <property type="entry name" value="Winged helix' DNA-binding domain"/>
    <property type="match status" value="1"/>
</dbReference>
<keyword evidence="7" id="KW-1185">Reference proteome</keyword>
<accession>A0A2P7U0C9</accession>
<dbReference type="SUPFAM" id="SSF53850">
    <property type="entry name" value="Periplasmic binding protein-like II"/>
    <property type="match status" value="1"/>
</dbReference>
<dbReference type="Gene3D" id="1.10.10.10">
    <property type="entry name" value="Winged helix-like DNA-binding domain superfamily/Winged helix DNA-binding domain"/>
    <property type="match status" value="1"/>
</dbReference>
<dbReference type="EMBL" id="PXYY01000031">
    <property type="protein sequence ID" value="PSJ80432.1"/>
    <property type="molecule type" value="Genomic_DNA"/>
</dbReference>
<evidence type="ECO:0000256" key="4">
    <source>
        <dbReference type="ARBA" id="ARBA00023163"/>
    </source>
</evidence>
<dbReference type="PANTHER" id="PTHR30537:SF3">
    <property type="entry name" value="TRANSCRIPTIONAL REGULATORY PROTEIN"/>
    <property type="match status" value="1"/>
</dbReference>
<comment type="caution">
    <text evidence="6">The sequence shown here is derived from an EMBL/GenBank/DDBJ whole genome shotgun (WGS) entry which is preliminary data.</text>
</comment>
<dbReference type="Proteomes" id="UP000241868">
    <property type="component" value="Unassembled WGS sequence"/>
</dbReference>
<dbReference type="InterPro" id="IPR000847">
    <property type="entry name" value="LysR_HTH_N"/>
</dbReference>
<dbReference type="GO" id="GO:0043565">
    <property type="term" value="F:sequence-specific DNA binding"/>
    <property type="evidence" value="ECO:0007669"/>
    <property type="project" value="TreeGrafter"/>
</dbReference>
<evidence type="ECO:0000256" key="3">
    <source>
        <dbReference type="ARBA" id="ARBA00023125"/>
    </source>
</evidence>
<dbReference type="InterPro" id="IPR036388">
    <property type="entry name" value="WH-like_DNA-bd_sf"/>
</dbReference>
<organism evidence="6 7">
    <name type="scientific">Neisseria iguanae</name>
    <dbReference type="NCBI Taxonomy" id="90242"/>
    <lineage>
        <taxon>Bacteria</taxon>
        <taxon>Pseudomonadati</taxon>
        <taxon>Pseudomonadota</taxon>
        <taxon>Betaproteobacteria</taxon>
        <taxon>Neisseriales</taxon>
        <taxon>Neisseriaceae</taxon>
        <taxon>Neisseria</taxon>
    </lineage>
</organism>
<dbReference type="FunFam" id="1.10.10.10:FF:000001">
    <property type="entry name" value="LysR family transcriptional regulator"/>
    <property type="match status" value="1"/>
</dbReference>
<dbReference type="Gene3D" id="3.40.190.290">
    <property type="match status" value="1"/>
</dbReference>
<dbReference type="OrthoDB" id="8579932at2"/>
<feature type="domain" description="HTH lysR-type" evidence="5">
    <location>
        <begin position="3"/>
        <end position="60"/>
    </location>
</feature>
<sequence length="277" mass="32003">MNLDWNDLHYFILLVEKQTLTATANALEVEHSTVSRRIERLEKQLAVHLFDRINKRYLLTDEGKRLYDEAKKLQLNIHQFTQTAKDSRQSIDEVAVSIPPFVAKGLIAPHLGAFYQRFNNIRLVLQSESGVSNLHQRQADIALRIAKPQQDDLVAKRLRNVHYYWYAHPHYLEHTPSEKRQYMSLNLSGTHGDWLQTELTGKTVRFVCNDFQLMKSAIQQQVGIGLLPDCYAEDTDFVQVDSNSTFSAPMYLVMHEDVRHAQKVRAVADFLIEVLGE</sequence>
<keyword evidence="4" id="KW-0804">Transcription</keyword>
<reference evidence="6 7" key="1">
    <citation type="submission" date="2018-03" db="EMBL/GenBank/DDBJ databases">
        <title>Neisseria weixii sp. nov., isolated from the intestinal contents of Tibetan Plateau pika (Ochotona curzoniae) in Yushu, Qinghai Province, China.</title>
        <authorList>
            <person name="Gui Z."/>
        </authorList>
    </citation>
    <scope>NUCLEOTIDE SEQUENCE [LARGE SCALE GENOMIC DNA]</scope>
    <source>
        <strain evidence="6 7">ATCC 51483</strain>
    </source>
</reference>
<evidence type="ECO:0000259" key="5">
    <source>
        <dbReference type="PROSITE" id="PS50931"/>
    </source>
</evidence>
<keyword evidence="2" id="KW-0805">Transcription regulation</keyword>
<dbReference type="InterPro" id="IPR058163">
    <property type="entry name" value="LysR-type_TF_proteobact-type"/>
</dbReference>
<evidence type="ECO:0000256" key="2">
    <source>
        <dbReference type="ARBA" id="ARBA00023015"/>
    </source>
</evidence>
<evidence type="ECO:0000313" key="6">
    <source>
        <dbReference type="EMBL" id="PSJ80432.1"/>
    </source>
</evidence>
<dbReference type="Pfam" id="PF03466">
    <property type="entry name" value="LysR_substrate"/>
    <property type="match status" value="1"/>
</dbReference>
<dbReference type="Pfam" id="PF00126">
    <property type="entry name" value="HTH_1"/>
    <property type="match status" value="1"/>
</dbReference>
<evidence type="ECO:0000313" key="7">
    <source>
        <dbReference type="Proteomes" id="UP000241868"/>
    </source>
</evidence>
<keyword evidence="3" id="KW-0238">DNA-binding</keyword>
<dbReference type="PANTHER" id="PTHR30537">
    <property type="entry name" value="HTH-TYPE TRANSCRIPTIONAL REGULATOR"/>
    <property type="match status" value="1"/>
</dbReference>
<protein>
    <submittedName>
        <fullName evidence="6">LysR family transcriptional regulator</fullName>
    </submittedName>
</protein>
<dbReference type="InterPro" id="IPR036390">
    <property type="entry name" value="WH_DNA-bd_sf"/>
</dbReference>
<dbReference type="InterPro" id="IPR005119">
    <property type="entry name" value="LysR_subst-bd"/>
</dbReference>